<comment type="similarity">
    <text evidence="2">Belongs to the NAD(P)-dependent epimerase/dehydratase family. Dihydroflavonol-4-reductase subfamily.</text>
</comment>
<name>A0A4Y7SX47_COPMI</name>
<dbReference type="SUPFAM" id="SSF51735">
    <property type="entry name" value="NAD(P)-binding Rossmann-fold domains"/>
    <property type="match status" value="1"/>
</dbReference>
<comment type="caution">
    <text evidence="4">The sequence shown here is derived from an EMBL/GenBank/DDBJ whole genome shotgun (WGS) entry which is preliminary data.</text>
</comment>
<evidence type="ECO:0000313" key="5">
    <source>
        <dbReference type="Proteomes" id="UP000298030"/>
    </source>
</evidence>
<feature type="domain" description="NAD-dependent epimerase/dehydratase" evidence="3">
    <location>
        <begin position="11"/>
        <end position="272"/>
    </location>
</feature>
<gene>
    <name evidence="4" type="ORF">FA13DRAFT_1765581</name>
</gene>
<dbReference type="GO" id="GO:0016616">
    <property type="term" value="F:oxidoreductase activity, acting on the CH-OH group of donors, NAD or NADP as acceptor"/>
    <property type="evidence" value="ECO:0007669"/>
    <property type="project" value="TreeGrafter"/>
</dbReference>
<dbReference type="PANTHER" id="PTHR10366:SF564">
    <property type="entry name" value="STEROL-4-ALPHA-CARBOXYLATE 3-DEHYDROGENASE, DECARBOXYLATING"/>
    <property type="match status" value="1"/>
</dbReference>
<organism evidence="4 5">
    <name type="scientific">Coprinellus micaceus</name>
    <name type="common">Glistening ink-cap mushroom</name>
    <name type="synonym">Coprinus micaceus</name>
    <dbReference type="NCBI Taxonomy" id="71717"/>
    <lineage>
        <taxon>Eukaryota</taxon>
        <taxon>Fungi</taxon>
        <taxon>Dikarya</taxon>
        <taxon>Basidiomycota</taxon>
        <taxon>Agaricomycotina</taxon>
        <taxon>Agaricomycetes</taxon>
        <taxon>Agaricomycetidae</taxon>
        <taxon>Agaricales</taxon>
        <taxon>Agaricineae</taxon>
        <taxon>Psathyrellaceae</taxon>
        <taxon>Coprinellus</taxon>
    </lineage>
</organism>
<accession>A0A4Y7SX47</accession>
<dbReference type="EMBL" id="QPFP01000048">
    <property type="protein sequence ID" value="TEB26430.1"/>
    <property type="molecule type" value="Genomic_DNA"/>
</dbReference>
<dbReference type="AlphaFoldDB" id="A0A4Y7SX47"/>
<evidence type="ECO:0000313" key="4">
    <source>
        <dbReference type="EMBL" id="TEB26430.1"/>
    </source>
</evidence>
<sequence>MPVLTSTNSKVLVTGANGYIGAWVVKILLDRGYSVRAAVRNSAKADILRGLFPSHAGSGKLEFAYVADLVTEGAFDDAVVGVDAILHLASPLPSPSPDPQATIRPAVDGTLGVLKSALKNGEGVKRIGITSSTASLTMLAPVSDTPTTFSEADWNDAAIRAVQGGSTNPFVVYAASKTLAEKAAWEFHNTHKPAWDIATLNPPFVYGPTLLPAKTPAEIGGTQGIWYGTVIATGNKDKEQLGEKNGYAWVDVRDIAEAHVRALEKEEAGGQRIVVSSGSYIWQEWFDVAKRRLPGFPELTPGDVTHLAKFDNAKSERVLGLKYRAKEDTVRDILEDAAERGWLAKAD</sequence>
<dbReference type="InterPro" id="IPR001509">
    <property type="entry name" value="Epimerase_deHydtase"/>
</dbReference>
<dbReference type="Gene3D" id="3.40.50.720">
    <property type="entry name" value="NAD(P)-binding Rossmann-like Domain"/>
    <property type="match status" value="1"/>
</dbReference>
<reference evidence="4 5" key="1">
    <citation type="journal article" date="2019" name="Nat. Ecol. Evol.">
        <title>Megaphylogeny resolves global patterns of mushroom evolution.</title>
        <authorList>
            <person name="Varga T."/>
            <person name="Krizsan K."/>
            <person name="Foldi C."/>
            <person name="Dima B."/>
            <person name="Sanchez-Garcia M."/>
            <person name="Sanchez-Ramirez S."/>
            <person name="Szollosi G.J."/>
            <person name="Szarkandi J.G."/>
            <person name="Papp V."/>
            <person name="Albert L."/>
            <person name="Andreopoulos W."/>
            <person name="Angelini C."/>
            <person name="Antonin V."/>
            <person name="Barry K.W."/>
            <person name="Bougher N.L."/>
            <person name="Buchanan P."/>
            <person name="Buyck B."/>
            <person name="Bense V."/>
            <person name="Catcheside P."/>
            <person name="Chovatia M."/>
            <person name="Cooper J."/>
            <person name="Damon W."/>
            <person name="Desjardin D."/>
            <person name="Finy P."/>
            <person name="Geml J."/>
            <person name="Haridas S."/>
            <person name="Hughes K."/>
            <person name="Justo A."/>
            <person name="Karasinski D."/>
            <person name="Kautmanova I."/>
            <person name="Kiss B."/>
            <person name="Kocsube S."/>
            <person name="Kotiranta H."/>
            <person name="LaButti K.M."/>
            <person name="Lechner B.E."/>
            <person name="Liimatainen K."/>
            <person name="Lipzen A."/>
            <person name="Lukacs Z."/>
            <person name="Mihaltcheva S."/>
            <person name="Morgado L.N."/>
            <person name="Niskanen T."/>
            <person name="Noordeloos M.E."/>
            <person name="Ohm R.A."/>
            <person name="Ortiz-Santana B."/>
            <person name="Ovrebo C."/>
            <person name="Racz N."/>
            <person name="Riley R."/>
            <person name="Savchenko A."/>
            <person name="Shiryaev A."/>
            <person name="Soop K."/>
            <person name="Spirin V."/>
            <person name="Szebenyi C."/>
            <person name="Tomsovsky M."/>
            <person name="Tulloss R.E."/>
            <person name="Uehling J."/>
            <person name="Grigoriev I.V."/>
            <person name="Vagvolgyi C."/>
            <person name="Papp T."/>
            <person name="Martin F.M."/>
            <person name="Miettinen O."/>
            <person name="Hibbett D.S."/>
            <person name="Nagy L.G."/>
        </authorList>
    </citation>
    <scope>NUCLEOTIDE SEQUENCE [LARGE SCALE GENOMIC DNA]</scope>
    <source>
        <strain evidence="4 5">FP101781</strain>
    </source>
</reference>
<keyword evidence="5" id="KW-1185">Reference proteome</keyword>
<dbReference type="InterPro" id="IPR050425">
    <property type="entry name" value="NAD(P)_dehydrat-like"/>
</dbReference>
<dbReference type="Pfam" id="PF01370">
    <property type="entry name" value="Epimerase"/>
    <property type="match status" value="1"/>
</dbReference>
<protein>
    <submittedName>
        <fullName evidence="4">D-lactaldehyde dehydrogenase</fullName>
    </submittedName>
</protein>
<proteinExistence type="inferred from homology"/>
<evidence type="ECO:0000256" key="2">
    <source>
        <dbReference type="ARBA" id="ARBA00023445"/>
    </source>
</evidence>
<keyword evidence="1" id="KW-0560">Oxidoreductase</keyword>
<dbReference type="CDD" id="cd05227">
    <property type="entry name" value="AR_SDR_e"/>
    <property type="match status" value="1"/>
</dbReference>
<dbReference type="STRING" id="71717.A0A4Y7SX47"/>
<evidence type="ECO:0000256" key="1">
    <source>
        <dbReference type="ARBA" id="ARBA00023002"/>
    </source>
</evidence>
<dbReference type="PANTHER" id="PTHR10366">
    <property type="entry name" value="NAD DEPENDENT EPIMERASE/DEHYDRATASE"/>
    <property type="match status" value="1"/>
</dbReference>
<dbReference type="Proteomes" id="UP000298030">
    <property type="component" value="Unassembled WGS sequence"/>
</dbReference>
<dbReference type="OrthoDB" id="2735536at2759"/>
<evidence type="ECO:0000259" key="3">
    <source>
        <dbReference type="Pfam" id="PF01370"/>
    </source>
</evidence>
<dbReference type="InterPro" id="IPR036291">
    <property type="entry name" value="NAD(P)-bd_dom_sf"/>
</dbReference>